<feature type="region of interest" description="Disordered" evidence="1">
    <location>
        <begin position="133"/>
        <end position="174"/>
    </location>
</feature>
<proteinExistence type="predicted"/>
<dbReference type="AlphaFoldDB" id="A0A9N9E541"/>
<sequence length="174" mass="19480">MSMPFLGINRPIQPMTNISNNQSTTKKRPLSPMLPVDPASKNKQRANSHLNVSMNSTSKMLQKSPHGGNMNVNYNSAYISSPMSDQFSKNKQRTNNYSNIPMNSTNKMLQNSQNGENLNVIYAQSAYLSPSLSDQFSKNKNRKSLSSQQNIPFIRGSKQNLNAKIEKSTRPLPD</sequence>
<gene>
    <name evidence="2" type="ORF">RFULGI_LOCUS9015</name>
</gene>
<protein>
    <submittedName>
        <fullName evidence="2">13708_t:CDS:1</fullName>
    </submittedName>
</protein>
<feature type="non-terminal residue" evidence="2">
    <location>
        <position position="174"/>
    </location>
</feature>
<dbReference type="EMBL" id="CAJVPZ010015362">
    <property type="protein sequence ID" value="CAG8665415.1"/>
    <property type="molecule type" value="Genomic_DNA"/>
</dbReference>
<feature type="compositionally biased region" description="Basic and acidic residues" evidence="1">
    <location>
        <begin position="164"/>
        <end position="174"/>
    </location>
</feature>
<feature type="compositionally biased region" description="Polar residues" evidence="1">
    <location>
        <begin position="133"/>
        <end position="162"/>
    </location>
</feature>
<comment type="caution">
    <text evidence="2">The sequence shown here is derived from an EMBL/GenBank/DDBJ whole genome shotgun (WGS) entry which is preliminary data.</text>
</comment>
<feature type="region of interest" description="Disordered" evidence="1">
    <location>
        <begin position="1"/>
        <end position="50"/>
    </location>
</feature>
<evidence type="ECO:0000256" key="1">
    <source>
        <dbReference type="SAM" id="MobiDB-lite"/>
    </source>
</evidence>
<feature type="compositionally biased region" description="Polar residues" evidence="1">
    <location>
        <begin position="14"/>
        <end position="24"/>
    </location>
</feature>
<dbReference type="Proteomes" id="UP000789396">
    <property type="component" value="Unassembled WGS sequence"/>
</dbReference>
<keyword evidence="3" id="KW-1185">Reference proteome</keyword>
<accession>A0A9N9E541</accession>
<organism evidence="2 3">
    <name type="scientific">Racocetra fulgida</name>
    <dbReference type="NCBI Taxonomy" id="60492"/>
    <lineage>
        <taxon>Eukaryota</taxon>
        <taxon>Fungi</taxon>
        <taxon>Fungi incertae sedis</taxon>
        <taxon>Mucoromycota</taxon>
        <taxon>Glomeromycotina</taxon>
        <taxon>Glomeromycetes</taxon>
        <taxon>Diversisporales</taxon>
        <taxon>Gigasporaceae</taxon>
        <taxon>Racocetra</taxon>
    </lineage>
</organism>
<name>A0A9N9E541_9GLOM</name>
<evidence type="ECO:0000313" key="3">
    <source>
        <dbReference type="Proteomes" id="UP000789396"/>
    </source>
</evidence>
<reference evidence="2" key="1">
    <citation type="submission" date="2021-06" db="EMBL/GenBank/DDBJ databases">
        <authorList>
            <person name="Kallberg Y."/>
            <person name="Tangrot J."/>
            <person name="Rosling A."/>
        </authorList>
    </citation>
    <scope>NUCLEOTIDE SEQUENCE</scope>
    <source>
        <strain evidence="2">IN212</strain>
    </source>
</reference>
<evidence type="ECO:0000313" key="2">
    <source>
        <dbReference type="EMBL" id="CAG8665415.1"/>
    </source>
</evidence>